<dbReference type="OrthoDB" id="415538at2759"/>
<dbReference type="Proteomes" id="UP000601435">
    <property type="component" value="Unassembled WGS sequence"/>
</dbReference>
<comment type="caution">
    <text evidence="1">The sequence shown here is derived from an EMBL/GenBank/DDBJ whole genome shotgun (WGS) entry which is preliminary data.</text>
</comment>
<reference evidence="1" key="1">
    <citation type="submission" date="2021-02" db="EMBL/GenBank/DDBJ databases">
        <authorList>
            <person name="Dougan E. K."/>
            <person name="Rhodes N."/>
            <person name="Thang M."/>
            <person name="Chan C."/>
        </authorList>
    </citation>
    <scope>NUCLEOTIDE SEQUENCE</scope>
</reference>
<proteinExistence type="predicted"/>
<sequence length="229" mass="26767">MMITMARLCLRQEEELQLLRMDKQFMIHFESGPQGLLAAFFGIAQRWHEARNKTPPEVKSSLRVCMVNSMWLELYSRLERMLQDETTQNNLHKHEWISKDGGKLLWLYKIWDGNRLVTDTSRPPIEHHQMLDMVMELKTIFMKETEQLVHKFRSIRKLTENVVGTTLPFMLSLSCRGDQADRAHSLCSALSGNMVMQLIGARMRPERAKRHPLADMLAKELDQMKGETQ</sequence>
<evidence type="ECO:0000313" key="2">
    <source>
        <dbReference type="Proteomes" id="UP000601435"/>
    </source>
</evidence>
<keyword evidence="2" id="KW-1185">Reference proteome</keyword>
<dbReference type="EMBL" id="CAJNJA010068224">
    <property type="protein sequence ID" value="CAE7894174.1"/>
    <property type="molecule type" value="Genomic_DNA"/>
</dbReference>
<organism evidence="1 2">
    <name type="scientific">Symbiodinium necroappetens</name>
    <dbReference type="NCBI Taxonomy" id="1628268"/>
    <lineage>
        <taxon>Eukaryota</taxon>
        <taxon>Sar</taxon>
        <taxon>Alveolata</taxon>
        <taxon>Dinophyceae</taxon>
        <taxon>Suessiales</taxon>
        <taxon>Symbiodiniaceae</taxon>
        <taxon>Symbiodinium</taxon>
    </lineage>
</organism>
<dbReference type="AlphaFoldDB" id="A0A813B9Q6"/>
<protein>
    <submittedName>
        <fullName evidence="1">Pol protein</fullName>
    </submittedName>
</protein>
<gene>
    <name evidence="1" type="primary">pol</name>
    <name evidence="1" type="ORF">SNEC2469_LOCUS29871</name>
</gene>
<accession>A0A813B9Q6</accession>
<evidence type="ECO:0000313" key="1">
    <source>
        <dbReference type="EMBL" id="CAE7894174.1"/>
    </source>
</evidence>
<name>A0A813B9Q6_9DINO</name>